<evidence type="ECO:0000256" key="4">
    <source>
        <dbReference type="ARBA" id="ARBA00022692"/>
    </source>
</evidence>
<reference evidence="11" key="1">
    <citation type="journal article" date="2015" name="Sci. Rep.">
        <title>Tissue- and time-dependent transcription in Ixodes ricinus salivary glands and midguts when blood feeding on the vertebrate host.</title>
        <authorList>
            <person name="Kotsyfakis M."/>
            <person name="Schwarz A."/>
            <person name="Erhart J."/>
            <person name="Ribeiro J.M."/>
        </authorList>
    </citation>
    <scope>NUCLEOTIDE SEQUENCE</scope>
    <source>
        <tissue evidence="11">Salivary gland and midgut</tissue>
    </source>
</reference>
<accession>V5H490</accession>
<keyword evidence="8 10" id="KW-0472">Membrane</keyword>
<keyword evidence="5 10" id="KW-0276">Fatty acid metabolism</keyword>
<evidence type="ECO:0000256" key="8">
    <source>
        <dbReference type="ARBA" id="ARBA00023136"/>
    </source>
</evidence>
<evidence type="ECO:0000256" key="6">
    <source>
        <dbReference type="ARBA" id="ARBA00022989"/>
    </source>
</evidence>
<protein>
    <recommendedName>
        <fullName evidence="10">Elongation of very long chain fatty acids protein</fullName>
        <ecNumber evidence="10">2.3.1.199</ecNumber>
    </recommendedName>
    <alternativeName>
        <fullName evidence="10">Very-long-chain 3-oxoacyl-CoA synthase</fullName>
    </alternativeName>
</protein>
<dbReference type="PANTHER" id="PTHR11157:SF69">
    <property type="entry name" value="ELONGATION OF VERY LONG CHAIN FATTY ACIDS PROTEIN 7"/>
    <property type="match status" value="1"/>
</dbReference>
<evidence type="ECO:0000256" key="10">
    <source>
        <dbReference type="RuleBase" id="RU361115"/>
    </source>
</evidence>
<dbReference type="GO" id="GO:0005789">
    <property type="term" value="C:endoplasmic reticulum membrane"/>
    <property type="evidence" value="ECO:0007669"/>
    <property type="project" value="TreeGrafter"/>
</dbReference>
<comment type="catalytic activity">
    <reaction evidence="10">
        <text>a very-long-chain acyl-CoA + malonyl-CoA + H(+) = a very-long-chain 3-oxoacyl-CoA + CO2 + CoA</text>
        <dbReference type="Rhea" id="RHEA:32727"/>
        <dbReference type="ChEBI" id="CHEBI:15378"/>
        <dbReference type="ChEBI" id="CHEBI:16526"/>
        <dbReference type="ChEBI" id="CHEBI:57287"/>
        <dbReference type="ChEBI" id="CHEBI:57384"/>
        <dbReference type="ChEBI" id="CHEBI:90725"/>
        <dbReference type="ChEBI" id="CHEBI:90736"/>
        <dbReference type="EC" id="2.3.1.199"/>
    </reaction>
</comment>
<dbReference type="GO" id="GO:0034625">
    <property type="term" value="P:fatty acid elongation, monounsaturated fatty acid"/>
    <property type="evidence" value="ECO:0007669"/>
    <property type="project" value="TreeGrafter"/>
</dbReference>
<dbReference type="AlphaFoldDB" id="V5H490"/>
<dbReference type="PANTHER" id="PTHR11157">
    <property type="entry name" value="FATTY ACID ACYL TRANSFERASE-RELATED"/>
    <property type="match status" value="1"/>
</dbReference>
<feature type="transmembrane region" description="Helical" evidence="10">
    <location>
        <begin position="31"/>
        <end position="52"/>
    </location>
</feature>
<evidence type="ECO:0000256" key="1">
    <source>
        <dbReference type="ARBA" id="ARBA00004141"/>
    </source>
</evidence>
<evidence type="ECO:0000256" key="7">
    <source>
        <dbReference type="ARBA" id="ARBA00023098"/>
    </source>
</evidence>
<keyword evidence="9 10" id="KW-0275">Fatty acid biosynthesis</keyword>
<dbReference type="GO" id="GO:0034626">
    <property type="term" value="P:fatty acid elongation, polyunsaturated fatty acid"/>
    <property type="evidence" value="ECO:0007669"/>
    <property type="project" value="TreeGrafter"/>
</dbReference>
<evidence type="ECO:0000313" key="11">
    <source>
        <dbReference type="EMBL" id="JAB69072.1"/>
    </source>
</evidence>
<keyword evidence="4 10" id="KW-0812">Transmembrane</keyword>
<comment type="subcellular location">
    <subcellularLocation>
        <location evidence="1">Membrane</location>
        <topology evidence="1">Multi-pass membrane protein</topology>
    </subcellularLocation>
</comment>
<comment type="caution">
    <text evidence="10">Lacks conserved residue(s) required for the propagation of feature annotation.</text>
</comment>
<keyword evidence="2 10" id="KW-0444">Lipid biosynthesis</keyword>
<dbReference type="GO" id="GO:0042761">
    <property type="term" value="P:very long-chain fatty acid biosynthetic process"/>
    <property type="evidence" value="ECO:0007669"/>
    <property type="project" value="TreeGrafter"/>
</dbReference>
<sequence length="81" mass="9448">MNSFVHVITYTYYFLAALGPAYKEYLWWKKYLTMLQIAQFSLLILHCLGTALAEGNYVPLFIWLSIAQSLVFFCVVHNVLH</sequence>
<evidence type="ECO:0000256" key="2">
    <source>
        <dbReference type="ARBA" id="ARBA00022516"/>
    </source>
</evidence>
<keyword evidence="7 10" id="KW-0443">Lipid metabolism</keyword>
<dbReference type="EMBL" id="GANP01015396">
    <property type="protein sequence ID" value="JAB69072.1"/>
    <property type="molecule type" value="mRNA"/>
</dbReference>
<dbReference type="Pfam" id="PF01151">
    <property type="entry name" value="ELO"/>
    <property type="match status" value="1"/>
</dbReference>
<dbReference type="GO" id="GO:0009922">
    <property type="term" value="F:fatty acid elongase activity"/>
    <property type="evidence" value="ECO:0007669"/>
    <property type="project" value="UniProtKB-EC"/>
</dbReference>
<name>V5H490_IXORI</name>
<evidence type="ECO:0000256" key="3">
    <source>
        <dbReference type="ARBA" id="ARBA00022679"/>
    </source>
</evidence>
<organism evidence="11">
    <name type="scientific">Ixodes ricinus</name>
    <name type="common">Common tick</name>
    <name type="synonym">Acarus ricinus</name>
    <dbReference type="NCBI Taxonomy" id="34613"/>
    <lineage>
        <taxon>Eukaryota</taxon>
        <taxon>Metazoa</taxon>
        <taxon>Ecdysozoa</taxon>
        <taxon>Arthropoda</taxon>
        <taxon>Chelicerata</taxon>
        <taxon>Arachnida</taxon>
        <taxon>Acari</taxon>
        <taxon>Parasitiformes</taxon>
        <taxon>Ixodida</taxon>
        <taxon>Ixodoidea</taxon>
        <taxon>Ixodidae</taxon>
        <taxon>Ixodinae</taxon>
        <taxon>Ixodes</taxon>
    </lineage>
</organism>
<dbReference type="EC" id="2.3.1.199" evidence="10"/>
<evidence type="ECO:0000256" key="5">
    <source>
        <dbReference type="ARBA" id="ARBA00022832"/>
    </source>
</evidence>
<evidence type="ECO:0000256" key="9">
    <source>
        <dbReference type="ARBA" id="ARBA00023160"/>
    </source>
</evidence>
<dbReference type="GO" id="GO:0030148">
    <property type="term" value="P:sphingolipid biosynthetic process"/>
    <property type="evidence" value="ECO:0007669"/>
    <property type="project" value="TreeGrafter"/>
</dbReference>
<keyword evidence="3 10" id="KW-0808">Transferase</keyword>
<dbReference type="GO" id="GO:0019367">
    <property type="term" value="P:fatty acid elongation, saturated fatty acid"/>
    <property type="evidence" value="ECO:0007669"/>
    <property type="project" value="TreeGrafter"/>
</dbReference>
<proteinExistence type="evidence at transcript level"/>
<feature type="transmembrane region" description="Helical" evidence="10">
    <location>
        <begin position="58"/>
        <end position="80"/>
    </location>
</feature>
<comment type="similarity">
    <text evidence="10">Belongs to the ELO family.</text>
</comment>
<dbReference type="InterPro" id="IPR002076">
    <property type="entry name" value="ELO_fam"/>
</dbReference>
<keyword evidence="6 10" id="KW-1133">Transmembrane helix</keyword>